<evidence type="ECO:0000313" key="13">
    <source>
        <dbReference type="Proteomes" id="UP000225706"/>
    </source>
</evidence>
<evidence type="ECO:0000256" key="4">
    <source>
        <dbReference type="ARBA" id="ARBA00022490"/>
    </source>
</evidence>
<dbReference type="GO" id="GO:0046872">
    <property type="term" value="F:metal ion binding"/>
    <property type="evidence" value="ECO:0007669"/>
    <property type="project" value="UniProtKB-KW"/>
</dbReference>
<evidence type="ECO:0000256" key="7">
    <source>
        <dbReference type="ARBA" id="ARBA00022842"/>
    </source>
</evidence>
<keyword evidence="6" id="KW-0479">Metal-binding</keyword>
<dbReference type="Gene3D" id="1.25.40.10">
    <property type="entry name" value="Tetratricopeptide repeat domain"/>
    <property type="match status" value="2"/>
</dbReference>
<accession>A0A2B4SZM1</accession>
<dbReference type="PANTHER" id="PTHR12271:SF40">
    <property type="entry name" value="POLY(A) RNA POLYMERASE GLD2"/>
    <property type="match status" value="1"/>
</dbReference>
<comment type="cofactor">
    <cofactor evidence="2">
        <name>Mg(2+)</name>
        <dbReference type="ChEBI" id="CHEBI:18420"/>
    </cofactor>
</comment>
<sequence length="971" mass="109594">MIKGEFALKEELRGLEEKMSEIMDAEHKNLQLLGPDSLRHRTSRHYLKKYLEVLKQGIPPDTSLICYEQAVAYNLSHLLLQGQANVSVGGIHKTAAILHQSICRALAAFRIEPCHQGEEDSSNVHLFGPANIECTIDTLLPALFKELINRFIGCGPLVLSCCLLAFLWLIDEKDIQRLLSVVTSLLAFALFANKEYKKALETLMCKKNTDDVGFHDLYLKGYILFQQNQVDDALKWFQECLSFSQGQNRAVAMNMLGCCCAIKGKHHTAVAKFKDALEDDFQQLEALFNISLQYQKMGKVEAQIKALELLKQIIKARGNEPQTCEHIAVTPRDQSIEKNKGKLDSELSVPPRFSLGSSKSSAGLSKELVTYVLAKRYSELGRFEEAATNYLELLVNIVEVRTTNFLSVRTLPSPTELYIECALALSKAERHEDAVTICDKVLTSIEQGEPTEQGHNNESSINDKAPRKRVRSDDGEDFLSTFNNETVSEDIQVLMLKAESLVHLQKPLEALQSLNRVLIALEDVHSVGDKDDDGRQRKRRKLDCEGEEVSCEEQSEADKSRRPVRIKVQAYNQKASILDGLGQTHDALHQLHLSLECSPEHPETVYKHTQLLLKLGSTKEAVHNWLQFRGVLFRSHNGDVDSLRKELSSRNDQYHQLGAQIRQKFQDNRQTSEVFDRKNRWRKEIEDLVKTVYPSCRLVLSGSSANGFGSIHSDIDLVLCFEGVAVTGPSMLRRIESLFTSNRRRFQTEVIPSARVPIIKLKDRERSFETDISVENWTSVKNAFVLKCYSECDPRVKPLVMAIKLWAQRAGITDAKLKRLAGFAVVLLVIHYLQAGCTPSVVPALQQMFPAVFQASNSIIIDKLTSDDVPAQIRAFSSGNKQSLGELVVGFFQYYSTFNWSRTMSIRSGNTRPTSTYDKIWQRPCIRLEDPSDGGNVARSVYDSYEFSRIKSAFSSALSRLRRNPSLEEIL</sequence>
<dbReference type="Pfam" id="PF03828">
    <property type="entry name" value="PAP_assoc"/>
    <property type="match status" value="1"/>
</dbReference>
<feature type="domain" description="PAP-associated" evidence="10">
    <location>
        <begin position="883"/>
        <end position="933"/>
    </location>
</feature>
<comment type="similarity">
    <text evidence="8">Belongs to the DNA polymerase type-B-like family. GLD2 subfamily.</text>
</comment>
<evidence type="ECO:0000256" key="9">
    <source>
        <dbReference type="SAM" id="MobiDB-lite"/>
    </source>
</evidence>
<organism evidence="12 13">
    <name type="scientific">Stylophora pistillata</name>
    <name type="common">Smooth cauliflower coral</name>
    <dbReference type="NCBI Taxonomy" id="50429"/>
    <lineage>
        <taxon>Eukaryota</taxon>
        <taxon>Metazoa</taxon>
        <taxon>Cnidaria</taxon>
        <taxon>Anthozoa</taxon>
        <taxon>Hexacorallia</taxon>
        <taxon>Scleractinia</taxon>
        <taxon>Astrocoeniina</taxon>
        <taxon>Pocilloporidae</taxon>
        <taxon>Stylophora</taxon>
    </lineage>
</organism>
<dbReference type="STRING" id="50429.A0A2B4SZM1"/>
<dbReference type="SUPFAM" id="SSF81301">
    <property type="entry name" value="Nucleotidyltransferase"/>
    <property type="match status" value="1"/>
</dbReference>
<feature type="region of interest" description="Disordered" evidence="9">
    <location>
        <begin position="448"/>
        <end position="472"/>
    </location>
</feature>
<evidence type="ECO:0000256" key="1">
    <source>
        <dbReference type="ARBA" id="ARBA00001936"/>
    </source>
</evidence>
<dbReference type="SMART" id="SM00028">
    <property type="entry name" value="TPR"/>
    <property type="match status" value="5"/>
</dbReference>
<comment type="caution">
    <text evidence="12">The sequence shown here is derived from an EMBL/GenBank/DDBJ whole genome shotgun (WGS) entry which is preliminary data.</text>
</comment>
<evidence type="ECO:0000259" key="10">
    <source>
        <dbReference type="Pfam" id="PF03828"/>
    </source>
</evidence>
<dbReference type="SUPFAM" id="SSF81631">
    <property type="entry name" value="PAP/OAS1 substrate-binding domain"/>
    <property type="match status" value="1"/>
</dbReference>
<evidence type="ECO:0000256" key="2">
    <source>
        <dbReference type="ARBA" id="ARBA00001946"/>
    </source>
</evidence>
<evidence type="ECO:0000259" key="11">
    <source>
        <dbReference type="Pfam" id="PF22600"/>
    </source>
</evidence>
<dbReference type="InterPro" id="IPR002058">
    <property type="entry name" value="PAP_assoc"/>
</dbReference>
<feature type="compositionally biased region" description="Polar residues" evidence="9">
    <location>
        <begin position="453"/>
        <end position="462"/>
    </location>
</feature>
<proteinExistence type="inferred from homology"/>
<comment type="subcellular location">
    <subcellularLocation>
        <location evidence="3">Cytoplasm</location>
    </subcellularLocation>
</comment>
<evidence type="ECO:0000256" key="6">
    <source>
        <dbReference type="ARBA" id="ARBA00022723"/>
    </source>
</evidence>
<dbReference type="SUPFAM" id="SSF48452">
    <property type="entry name" value="TPR-like"/>
    <property type="match status" value="3"/>
</dbReference>
<dbReference type="Gene3D" id="3.30.460.10">
    <property type="entry name" value="Beta Polymerase, domain 2"/>
    <property type="match status" value="1"/>
</dbReference>
<comment type="cofactor">
    <cofactor evidence="1">
        <name>Mn(2+)</name>
        <dbReference type="ChEBI" id="CHEBI:29035"/>
    </cofactor>
</comment>
<dbReference type="GO" id="GO:0005737">
    <property type="term" value="C:cytoplasm"/>
    <property type="evidence" value="ECO:0007669"/>
    <property type="project" value="UniProtKB-SubCell"/>
</dbReference>
<dbReference type="Pfam" id="PF22600">
    <property type="entry name" value="MTPAP-like_central"/>
    <property type="match status" value="1"/>
</dbReference>
<dbReference type="Gene3D" id="1.10.1410.10">
    <property type="match status" value="1"/>
</dbReference>
<gene>
    <name evidence="12" type="primary">papd4-a</name>
    <name evidence="12" type="ORF">AWC38_SpisGene496</name>
</gene>
<dbReference type="InterPro" id="IPR019734">
    <property type="entry name" value="TPR_rpt"/>
</dbReference>
<evidence type="ECO:0000313" key="12">
    <source>
        <dbReference type="EMBL" id="PFX34543.1"/>
    </source>
</evidence>
<evidence type="ECO:0000256" key="3">
    <source>
        <dbReference type="ARBA" id="ARBA00004496"/>
    </source>
</evidence>
<dbReference type="PANTHER" id="PTHR12271">
    <property type="entry name" value="POLY A POLYMERASE CID PAP -RELATED"/>
    <property type="match status" value="1"/>
</dbReference>
<name>A0A2B4SZM1_STYPI</name>
<evidence type="ECO:0000256" key="5">
    <source>
        <dbReference type="ARBA" id="ARBA00022679"/>
    </source>
</evidence>
<keyword evidence="7" id="KW-0460">Magnesium</keyword>
<keyword evidence="4" id="KW-0963">Cytoplasm</keyword>
<dbReference type="EMBL" id="LSMT01000003">
    <property type="protein sequence ID" value="PFX34543.1"/>
    <property type="molecule type" value="Genomic_DNA"/>
</dbReference>
<dbReference type="AlphaFoldDB" id="A0A2B4SZM1"/>
<dbReference type="GO" id="GO:0031123">
    <property type="term" value="P:RNA 3'-end processing"/>
    <property type="evidence" value="ECO:0007669"/>
    <property type="project" value="TreeGrafter"/>
</dbReference>
<dbReference type="Pfam" id="PF13181">
    <property type="entry name" value="TPR_8"/>
    <property type="match status" value="1"/>
</dbReference>
<reference evidence="13" key="1">
    <citation type="journal article" date="2017" name="bioRxiv">
        <title>Comparative analysis of the genomes of Stylophora pistillata and Acropora digitifera provides evidence for extensive differences between species of corals.</title>
        <authorList>
            <person name="Voolstra C.R."/>
            <person name="Li Y."/>
            <person name="Liew Y.J."/>
            <person name="Baumgarten S."/>
            <person name="Zoccola D."/>
            <person name="Flot J.-F."/>
            <person name="Tambutte S."/>
            <person name="Allemand D."/>
            <person name="Aranda M."/>
        </authorList>
    </citation>
    <scope>NUCLEOTIDE SEQUENCE [LARGE SCALE GENOMIC DNA]</scope>
</reference>
<keyword evidence="13" id="KW-1185">Reference proteome</keyword>
<dbReference type="InterPro" id="IPR011990">
    <property type="entry name" value="TPR-like_helical_dom_sf"/>
</dbReference>
<dbReference type="CDD" id="cd05402">
    <property type="entry name" value="NT_PAP_TUTase"/>
    <property type="match status" value="1"/>
</dbReference>
<dbReference type="Proteomes" id="UP000225706">
    <property type="component" value="Unassembled WGS sequence"/>
</dbReference>
<feature type="domain" description="Poly(A) RNA polymerase mitochondrial-like central palm" evidence="11">
    <location>
        <begin position="659"/>
        <end position="791"/>
    </location>
</feature>
<evidence type="ECO:0000256" key="8">
    <source>
        <dbReference type="ARBA" id="ARBA00038491"/>
    </source>
</evidence>
<dbReference type="InterPro" id="IPR043519">
    <property type="entry name" value="NT_sf"/>
</dbReference>
<dbReference type="InterPro" id="IPR054708">
    <property type="entry name" value="MTPAP-like_central"/>
</dbReference>
<keyword evidence="5" id="KW-0808">Transferase</keyword>
<protein>
    <submittedName>
        <fullName evidence="12">Poly(A) RNA polymerase GLD2-A</fullName>
    </submittedName>
</protein>
<dbReference type="GO" id="GO:1990817">
    <property type="term" value="F:poly(A) RNA polymerase activity"/>
    <property type="evidence" value="ECO:0007669"/>
    <property type="project" value="TreeGrafter"/>
</dbReference>
<dbReference type="OrthoDB" id="5978071at2759"/>